<dbReference type="SUPFAM" id="SSF53067">
    <property type="entry name" value="Actin-like ATPase domain"/>
    <property type="match status" value="1"/>
</dbReference>
<comment type="cofactor">
    <cofactor evidence="1">
        <name>[4Fe-4S] cluster</name>
        <dbReference type="ChEBI" id="CHEBI:49883"/>
    </cofactor>
</comment>
<sequence>MVPFLWTTENQVMPMLFAGIDVGSQSTACVLWDGKTICGFAVLPSGVNPRERAKEALKRALETAGLPERDCFIVATGYGRYQVEGAQLVVSEITCQAQGVAYFFPRARTVIDIGGQDSKVIRLGEGGRVLDFVMNDKCAAGTGRFLELMAQVLEIQLEDYGTLFARAREPLTLSQTCAVFAESELIGYIAQGKRKEDLVRAVAAAVAERVKALGERLGIVPPLVVTGGVAKNQAVLKLLEERTGCEILVPPEPLLTAGLGACLVAAKKA</sequence>
<gene>
    <name evidence="6" type="ORF">ENV30_05545</name>
</gene>
<dbReference type="InterPro" id="IPR043129">
    <property type="entry name" value="ATPase_NBD"/>
</dbReference>
<dbReference type="GO" id="GO:0046872">
    <property type="term" value="F:metal ion binding"/>
    <property type="evidence" value="ECO:0007669"/>
    <property type="project" value="UniProtKB-KW"/>
</dbReference>
<organism evidence="6">
    <name type="scientific">Candidatus Caldatribacterium californiense</name>
    <dbReference type="NCBI Taxonomy" id="1454726"/>
    <lineage>
        <taxon>Bacteria</taxon>
        <taxon>Pseudomonadati</taxon>
        <taxon>Atribacterota</taxon>
        <taxon>Atribacteria</taxon>
        <taxon>Atribacterales</taxon>
        <taxon>Candidatus Caldatribacteriaceae</taxon>
        <taxon>Candidatus Caldatribacterium</taxon>
    </lineage>
</organism>
<accession>A0A7V3YGR3</accession>
<evidence type="ECO:0000256" key="4">
    <source>
        <dbReference type="ARBA" id="ARBA00023014"/>
    </source>
</evidence>
<dbReference type="EMBL" id="DTFV01000077">
    <property type="protein sequence ID" value="HGI30755.1"/>
    <property type="molecule type" value="Genomic_DNA"/>
</dbReference>
<dbReference type="Pfam" id="PF01869">
    <property type="entry name" value="BcrAD_BadFG"/>
    <property type="match status" value="1"/>
</dbReference>
<evidence type="ECO:0000259" key="5">
    <source>
        <dbReference type="Pfam" id="PF01869"/>
    </source>
</evidence>
<dbReference type="InterPro" id="IPR051805">
    <property type="entry name" value="Dehydratase_Activator_Redct"/>
</dbReference>
<evidence type="ECO:0000313" key="6">
    <source>
        <dbReference type="EMBL" id="HGI30755.1"/>
    </source>
</evidence>
<protein>
    <submittedName>
        <fullName evidence="6">2-hydroxyglutaryl-CoA dehydratase</fullName>
    </submittedName>
</protein>
<name>A0A7V3YGR3_9BACT</name>
<feature type="domain" description="ATPase BadF/BadG/BcrA/BcrD type" evidence="5">
    <location>
        <begin position="19"/>
        <end position="265"/>
    </location>
</feature>
<dbReference type="GO" id="GO:0051536">
    <property type="term" value="F:iron-sulfur cluster binding"/>
    <property type="evidence" value="ECO:0007669"/>
    <property type="project" value="UniProtKB-KW"/>
</dbReference>
<dbReference type="InterPro" id="IPR002731">
    <property type="entry name" value="ATPase_BadF"/>
</dbReference>
<reference evidence="6" key="1">
    <citation type="journal article" date="2020" name="mSystems">
        <title>Genome- and Community-Level Interaction Insights into Carbon Utilization and Element Cycling Functions of Hydrothermarchaeota in Hydrothermal Sediment.</title>
        <authorList>
            <person name="Zhou Z."/>
            <person name="Liu Y."/>
            <person name="Xu W."/>
            <person name="Pan J."/>
            <person name="Luo Z.H."/>
            <person name="Li M."/>
        </authorList>
    </citation>
    <scope>NUCLEOTIDE SEQUENCE [LARGE SCALE GENOMIC DNA]</scope>
    <source>
        <strain evidence="6">SpSt-747</strain>
    </source>
</reference>
<dbReference type="InterPro" id="IPR008275">
    <property type="entry name" value="CoA_E_activase_dom"/>
</dbReference>
<keyword evidence="3" id="KW-0408">Iron</keyword>
<dbReference type="PANTHER" id="PTHR32329:SF2">
    <property type="entry name" value="BIFUNCTIONAL PROTEIN [INCLUDES 2-HYDROXYACYL-COA DEHYDRATASE (N-TER) AND ITS ACTIVATOR DOMAIN (C_TERM)"/>
    <property type="match status" value="1"/>
</dbReference>
<keyword evidence="4" id="KW-0411">Iron-sulfur</keyword>
<comment type="caution">
    <text evidence="6">The sequence shown here is derived from an EMBL/GenBank/DDBJ whole genome shotgun (WGS) entry which is preliminary data.</text>
</comment>
<dbReference type="AlphaFoldDB" id="A0A7V3YGR3"/>
<evidence type="ECO:0000256" key="2">
    <source>
        <dbReference type="ARBA" id="ARBA00022723"/>
    </source>
</evidence>
<dbReference type="PANTHER" id="PTHR32329">
    <property type="entry name" value="BIFUNCTIONAL PROTEIN [INCLUDES 2-HYDROXYACYL-COA DEHYDRATASE (N-TER) AND ITS ACTIVATOR DOMAIN (C_TERM)-RELATED"/>
    <property type="match status" value="1"/>
</dbReference>
<evidence type="ECO:0000256" key="1">
    <source>
        <dbReference type="ARBA" id="ARBA00001966"/>
    </source>
</evidence>
<keyword evidence="2" id="KW-0479">Metal-binding</keyword>
<dbReference type="CDD" id="cd24036">
    <property type="entry name" value="ASKHA_NBD_BcrAD_BadFG_HgdC_HadI"/>
    <property type="match status" value="1"/>
</dbReference>
<dbReference type="Gene3D" id="3.30.420.40">
    <property type="match status" value="2"/>
</dbReference>
<dbReference type="NCBIfam" id="TIGR00241">
    <property type="entry name" value="CoA_E_activ"/>
    <property type="match status" value="1"/>
</dbReference>
<proteinExistence type="predicted"/>
<evidence type="ECO:0000256" key="3">
    <source>
        <dbReference type="ARBA" id="ARBA00023004"/>
    </source>
</evidence>